<reference evidence="3" key="1">
    <citation type="journal article" date="2017" name="Genome Biol.">
        <title>Comparative genomics reveals high biological diversity and specific adaptations in the industrially and medically important fungal genus Aspergillus.</title>
        <authorList>
            <person name="de Vries R.P."/>
            <person name="Riley R."/>
            <person name="Wiebenga A."/>
            <person name="Aguilar-Osorio G."/>
            <person name="Amillis S."/>
            <person name="Uchima C.A."/>
            <person name="Anderluh G."/>
            <person name="Asadollahi M."/>
            <person name="Askin M."/>
            <person name="Barry K."/>
            <person name="Battaglia E."/>
            <person name="Bayram O."/>
            <person name="Benocci T."/>
            <person name="Braus-Stromeyer S.A."/>
            <person name="Caldana C."/>
            <person name="Canovas D."/>
            <person name="Cerqueira G.C."/>
            <person name="Chen F."/>
            <person name="Chen W."/>
            <person name="Choi C."/>
            <person name="Clum A."/>
            <person name="Dos Santos R.A."/>
            <person name="Damasio A.R."/>
            <person name="Diallinas G."/>
            <person name="Emri T."/>
            <person name="Fekete E."/>
            <person name="Flipphi M."/>
            <person name="Freyberg S."/>
            <person name="Gallo A."/>
            <person name="Gournas C."/>
            <person name="Habgood R."/>
            <person name="Hainaut M."/>
            <person name="Harispe M.L."/>
            <person name="Henrissat B."/>
            <person name="Hilden K.S."/>
            <person name="Hope R."/>
            <person name="Hossain A."/>
            <person name="Karabika E."/>
            <person name="Karaffa L."/>
            <person name="Karanyi Z."/>
            <person name="Krasevec N."/>
            <person name="Kuo A."/>
            <person name="Kusch H."/>
            <person name="LaButti K."/>
            <person name="Lagendijk E.L."/>
            <person name="Lapidus A."/>
            <person name="Levasseur A."/>
            <person name="Lindquist E."/>
            <person name="Lipzen A."/>
            <person name="Logrieco A.F."/>
            <person name="MacCabe A."/>
            <person name="Maekelae M.R."/>
            <person name="Malavazi I."/>
            <person name="Melin P."/>
            <person name="Meyer V."/>
            <person name="Mielnichuk N."/>
            <person name="Miskei M."/>
            <person name="Molnar A.P."/>
            <person name="Mule G."/>
            <person name="Ngan C.Y."/>
            <person name="Orejas M."/>
            <person name="Orosz E."/>
            <person name="Ouedraogo J.P."/>
            <person name="Overkamp K.M."/>
            <person name="Park H.-S."/>
            <person name="Perrone G."/>
            <person name="Piumi F."/>
            <person name="Punt P.J."/>
            <person name="Ram A.F."/>
            <person name="Ramon A."/>
            <person name="Rauscher S."/>
            <person name="Record E."/>
            <person name="Riano-Pachon D.M."/>
            <person name="Robert V."/>
            <person name="Roehrig J."/>
            <person name="Ruller R."/>
            <person name="Salamov A."/>
            <person name="Salih N.S."/>
            <person name="Samson R.A."/>
            <person name="Sandor E."/>
            <person name="Sanguinetti M."/>
            <person name="Schuetze T."/>
            <person name="Sepcic K."/>
            <person name="Shelest E."/>
            <person name="Sherlock G."/>
            <person name="Sophianopoulou V."/>
            <person name="Squina F.M."/>
            <person name="Sun H."/>
            <person name="Susca A."/>
            <person name="Todd R.B."/>
            <person name="Tsang A."/>
            <person name="Unkles S.E."/>
            <person name="van de Wiele N."/>
            <person name="van Rossen-Uffink D."/>
            <person name="Oliveira J.V."/>
            <person name="Vesth T.C."/>
            <person name="Visser J."/>
            <person name="Yu J.-H."/>
            <person name="Zhou M."/>
            <person name="Andersen M.R."/>
            <person name="Archer D.B."/>
            <person name="Baker S.E."/>
            <person name="Benoit I."/>
            <person name="Brakhage A.A."/>
            <person name="Braus G.H."/>
            <person name="Fischer R."/>
            <person name="Frisvad J.C."/>
            <person name="Goldman G.H."/>
            <person name="Houbraken J."/>
            <person name="Oakley B."/>
            <person name="Pocsi I."/>
            <person name="Scazzocchio C."/>
            <person name="Seiboth B."/>
            <person name="vanKuyk P.A."/>
            <person name="Wortman J."/>
            <person name="Dyer P.S."/>
            <person name="Grigoriev I.V."/>
        </authorList>
    </citation>
    <scope>NUCLEOTIDE SEQUENCE [LARGE SCALE GENOMIC DNA]</scope>
    <source>
        <strain evidence="3">DTO 134E9</strain>
    </source>
</reference>
<organism evidence="2 3">
    <name type="scientific">Aspergillus wentii DTO 134E9</name>
    <dbReference type="NCBI Taxonomy" id="1073089"/>
    <lineage>
        <taxon>Eukaryota</taxon>
        <taxon>Fungi</taxon>
        <taxon>Dikarya</taxon>
        <taxon>Ascomycota</taxon>
        <taxon>Pezizomycotina</taxon>
        <taxon>Eurotiomycetes</taxon>
        <taxon>Eurotiomycetidae</taxon>
        <taxon>Eurotiales</taxon>
        <taxon>Aspergillaceae</taxon>
        <taxon>Aspergillus</taxon>
        <taxon>Aspergillus subgen. Cremei</taxon>
    </lineage>
</organism>
<keyword evidence="1" id="KW-1133">Transmembrane helix</keyword>
<sequence length="55" mass="6312">MVLWRVKKVVGNKIINSFFVIITINSMTETKFLHEATSCVILLPVILLFEIFGFP</sequence>
<evidence type="ECO:0000256" key="1">
    <source>
        <dbReference type="SAM" id="Phobius"/>
    </source>
</evidence>
<dbReference type="Proteomes" id="UP000184383">
    <property type="component" value="Unassembled WGS sequence"/>
</dbReference>
<dbReference type="EMBL" id="KV878211">
    <property type="protein sequence ID" value="OJJ36644.1"/>
    <property type="molecule type" value="Genomic_DNA"/>
</dbReference>
<dbReference type="VEuPathDB" id="FungiDB:ASPWEDRAFT_415897"/>
<feature type="transmembrane region" description="Helical" evidence="1">
    <location>
        <begin position="32"/>
        <end position="54"/>
    </location>
</feature>
<evidence type="ECO:0000313" key="3">
    <source>
        <dbReference type="Proteomes" id="UP000184383"/>
    </source>
</evidence>
<gene>
    <name evidence="2" type="ORF">ASPWEDRAFT_415897</name>
</gene>
<protein>
    <submittedName>
        <fullName evidence="2">Uncharacterized protein</fullName>
    </submittedName>
</protein>
<dbReference type="AlphaFoldDB" id="A0A1L9RNZ8"/>
<name>A0A1L9RNZ8_ASPWE</name>
<keyword evidence="1" id="KW-0812">Transmembrane</keyword>
<evidence type="ECO:0000313" key="2">
    <source>
        <dbReference type="EMBL" id="OJJ36644.1"/>
    </source>
</evidence>
<dbReference type="RefSeq" id="XP_040690320.1">
    <property type="nucleotide sequence ID" value="XM_040835596.1"/>
</dbReference>
<proteinExistence type="predicted"/>
<keyword evidence="3" id="KW-1185">Reference proteome</keyword>
<dbReference type="GeneID" id="63751444"/>
<accession>A0A1L9RNZ8</accession>
<keyword evidence="1" id="KW-0472">Membrane</keyword>